<proteinExistence type="predicted"/>
<dbReference type="InterPro" id="IPR006572">
    <property type="entry name" value="Znf_DBF"/>
</dbReference>
<dbReference type="GO" id="GO:0031431">
    <property type="term" value="C:Dbf4-dependent protein kinase complex"/>
    <property type="evidence" value="ECO:0007669"/>
    <property type="project" value="TreeGrafter"/>
</dbReference>
<dbReference type="Pfam" id="PF07535">
    <property type="entry name" value="zf-DBF"/>
    <property type="match status" value="1"/>
</dbReference>
<dbReference type="InterPro" id="IPR013939">
    <property type="entry name" value="Regulatory_Dfp1/Him1"/>
</dbReference>
<reference evidence="7" key="1">
    <citation type="submission" date="2022-12" db="EMBL/GenBank/DDBJ databases">
        <authorList>
            <person name="Petersen C."/>
        </authorList>
    </citation>
    <scope>NUCLEOTIDE SEQUENCE</scope>
    <source>
        <strain evidence="7">IBT 35673</strain>
    </source>
</reference>
<feature type="compositionally biased region" description="Basic and acidic residues" evidence="5">
    <location>
        <begin position="613"/>
        <end position="644"/>
    </location>
</feature>
<feature type="domain" description="DBF4-type" evidence="6">
    <location>
        <begin position="633"/>
        <end position="682"/>
    </location>
</feature>
<dbReference type="GO" id="GO:1901987">
    <property type="term" value="P:regulation of cell cycle phase transition"/>
    <property type="evidence" value="ECO:0007669"/>
    <property type="project" value="TreeGrafter"/>
</dbReference>
<evidence type="ECO:0000256" key="5">
    <source>
        <dbReference type="SAM" id="MobiDB-lite"/>
    </source>
</evidence>
<dbReference type="Pfam" id="PF08630">
    <property type="entry name" value="Dfp1_Him1_M"/>
    <property type="match status" value="1"/>
</dbReference>
<dbReference type="GO" id="GO:0003676">
    <property type="term" value="F:nucleic acid binding"/>
    <property type="evidence" value="ECO:0007669"/>
    <property type="project" value="InterPro"/>
</dbReference>
<dbReference type="FunFam" id="6.10.250.3410:FF:000001">
    <property type="entry name" value="Protein DBF4 homolog A"/>
    <property type="match status" value="1"/>
</dbReference>
<dbReference type="Gene3D" id="3.40.50.10190">
    <property type="entry name" value="BRCT domain"/>
    <property type="match status" value="1"/>
</dbReference>
<dbReference type="SMART" id="SM00586">
    <property type="entry name" value="ZnF_DBF"/>
    <property type="match status" value="1"/>
</dbReference>
<evidence type="ECO:0000256" key="3">
    <source>
        <dbReference type="ARBA" id="ARBA00022833"/>
    </source>
</evidence>
<comment type="caution">
    <text evidence="7">The sequence shown here is derived from an EMBL/GenBank/DDBJ whole genome shotgun (WGS) entry which is preliminary data.</text>
</comment>
<feature type="region of interest" description="Disordered" evidence="5">
    <location>
        <begin position="1"/>
        <end position="60"/>
    </location>
</feature>
<dbReference type="InterPro" id="IPR038545">
    <property type="entry name" value="Znf_DBF_sf"/>
</dbReference>
<feature type="compositionally biased region" description="Basic and acidic residues" evidence="5">
    <location>
        <begin position="358"/>
        <end position="367"/>
    </location>
</feature>
<sequence length="691" mass="78215">MATVFVPPSPQTSMTMATRRPLANVPNATNSPHRAGLLPAKRSRSTQMEIPYGQPPPKKQVMEGMDYEAGRSATTNTQNTDSKLFARRSNNAVPSAFEKKLVAAREKERQPAAKPVKVENMDSIRQWQRHYRKAFPSFVFYFDSMPEEMRRKCSRQVIALGAREEKFFSRLVTHVVTSRAIPPEPLATDSTNGESNVQTVNPSLLERNGEPHLHTLKTDTRREQATKDTLQRARQMGMKIWALEKLQRMITTINDSDIGGQYDNASRNKGTTAGQGKVDNDLSRVLRQELLNGPSDRDPLASMEMLTFKGPVIYIHDMNEKTKPVLVREYARVARRQDGAWPQFRSAPLGKCPFVDEPPSRKEYDRQRRQHKEKKAAAVKAETRAPKEEPLAYVPDVAQVVADKPGHKEKREAEPVFEEQAFEPEPVFEEHDFEPEQGYEPEYERDHGNGHDYQLENGYEQTTEAATPVAHHEERISPPIQPAGQKQSMDAPLDDVHERKSSESFVPPHFPRTGPFYTGNEPAASGVQPSNMTSAIRSQMISSTAAAPGAKAGLSKEVHGLKRKVLEKGTGSFTAGSMVAPQRSTAVPMKDNLNPPGKSKLSYNEPQGYQDHTGLKRPRDEKDVHQKKPERRREPKPGYCENCRDKFDDFEEHTLTRKHRRFAVNSTNWAELDSLLAEIQRPLKNQYEYHE</sequence>
<dbReference type="PANTHER" id="PTHR15375">
    <property type="entry name" value="ACTIVATOR OF S-PHASE KINASE-RELATED"/>
    <property type="match status" value="1"/>
</dbReference>
<evidence type="ECO:0000313" key="7">
    <source>
        <dbReference type="EMBL" id="KAJ5352145.1"/>
    </source>
</evidence>
<dbReference type="InterPro" id="IPR036420">
    <property type="entry name" value="BRCT_dom_sf"/>
</dbReference>
<dbReference type="AlphaFoldDB" id="A0A9W9R1Y5"/>
<dbReference type="GO" id="GO:0043539">
    <property type="term" value="F:protein serine/threonine kinase activator activity"/>
    <property type="evidence" value="ECO:0007669"/>
    <property type="project" value="TreeGrafter"/>
</dbReference>
<evidence type="ECO:0000256" key="4">
    <source>
        <dbReference type="PROSITE-ProRule" id="PRU00600"/>
    </source>
</evidence>
<accession>A0A9W9R1Y5</accession>
<dbReference type="SUPFAM" id="SSF52113">
    <property type="entry name" value="BRCT domain"/>
    <property type="match status" value="1"/>
</dbReference>
<name>A0A9W9R1Y5_PENBR</name>
<feature type="region of interest" description="Disordered" evidence="5">
    <location>
        <begin position="354"/>
        <end position="386"/>
    </location>
</feature>
<reference evidence="7" key="2">
    <citation type="journal article" date="2023" name="IMA Fungus">
        <title>Comparative genomic study of the Penicillium genus elucidates a diverse pangenome and 15 lateral gene transfer events.</title>
        <authorList>
            <person name="Petersen C."/>
            <person name="Sorensen T."/>
            <person name="Nielsen M.R."/>
            <person name="Sondergaard T.E."/>
            <person name="Sorensen J.L."/>
            <person name="Fitzpatrick D.A."/>
            <person name="Frisvad J.C."/>
            <person name="Nielsen K.L."/>
        </authorList>
    </citation>
    <scope>NUCLEOTIDE SEQUENCE</scope>
    <source>
        <strain evidence="7">IBT 35673</strain>
    </source>
</reference>
<feature type="region of interest" description="Disordered" evidence="5">
    <location>
        <begin position="462"/>
        <end position="531"/>
    </location>
</feature>
<keyword evidence="3" id="KW-0862">Zinc</keyword>
<keyword evidence="2 4" id="KW-0863">Zinc-finger</keyword>
<feature type="region of interest" description="Disordered" evidence="5">
    <location>
        <begin position="568"/>
        <end position="644"/>
    </location>
</feature>
<gene>
    <name evidence="7" type="ORF">N7452_001119</name>
</gene>
<dbReference type="Pfam" id="PF22437">
    <property type="entry name" value="DBF4_BRCT"/>
    <property type="match status" value="1"/>
</dbReference>
<organism evidence="7 8">
    <name type="scientific">Penicillium brevicompactum</name>
    <dbReference type="NCBI Taxonomy" id="5074"/>
    <lineage>
        <taxon>Eukaryota</taxon>
        <taxon>Fungi</taxon>
        <taxon>Dikarya</taxon>
        <taxon>Ascomycota</taxon>
        <taxon>Pezizomycotina</taxon>
        <taxon>Eurotiomycetes</taxon>
        <taxon>Eurotiomycetidae</taxon>
        <taxon>Eurotiales</taxon>
        <taxon>Aspergillaceae</taxon>
        <taxon>Penicillium</taxon>
    </lineage>
</organism>
<dbReference type="PANTHER" id="PTHR15375:SF26">
    <property type="entry name" value="PROTEIN CHIFFON"/>
    <property type="match status" value="1"/>
</dbReference>
<evidence type="ECO:0000259" key="6">
    <source>
        <dbReference type="PROSITE" id="PS51265"/>
    </source>
</evidence>
<dbReference type="InterPro" id="IPR051590">
    <property type="entry name" value="Replication_Regulatory_Kinase"/>
</dbReference>
<dbReference type="CDD" id="cd00027">
    <property type="entry name" value="BRCT"/>
    <property type="match status" value="1"/>
</dbReference>
<keyword evidence="1" id="KW-0479">Metal-binding</keyword>
<evidence type="ECO:0000256" key="1">
    <source>
        <dbReference type="ARBA" id="ARBA00022723"/>
    </source>
</evidence>
<dbReference type="PROSITE" id="PS51265">
    <property type="entry name" value="ZF_DBF4"/>
    <property type="match status" value="1"/>
</dbReference>
<dbReference type="Gene3D" id="6.10.250.3410">
    <property type="entry name" value="DBF zinc finger"/>
    <property type="match status" value="1"/>
</dbReference>
<dbReference type="Proteomes" id="UP001147695">
    <property type="component" value="Unassembled WGS sequence"/>
</dbReference>
<evidence type="ECO:0000256" key="2">
    <source>
        <dbReference type="ARBA" id="ARBA00022771"/>
    </source>
</evidence>
<evidence type="ECO:0000313" key="8">
    <source>
        <dbReference type="Proteomes" id="UP001147695"/>
    </source>
</evidence>
<dbReference type="InterPro" id="IPR055116">
    <property type="entry name" value="DBF4_BRCT"/>
</dbReference>
<protein>
    <recommendedName>
        <fullName evidence="6">DBF4-type domain-containing protein</fullName>
    </recommendedName>
</protein>
<dbReference type="GO" id="GO:0008270">
    <property type="term" value="F:zinc ion binding"/>
    <property type="evidence" value="ECO:0007669"/>
    <property type="project" value="UniProtKB-KW"/>
</dbReference>
<dbReference type="GO" id="GO:0010571">
    <property type="term" value="P:positive regulation of nuclear cell cycle DNA replication"/>
    <property type="evidence" value="ECO:0007669"/>
    <property type="project" value="TreeGrafter"/>
</dbReference>
<dbReference type="EMBL" id="JAPZBQ010000001">
    <property type="protein sequence ID" value="KAJ5352145.1"/>
    <property type="molecule type" value="Genomic_DNA"/>
</dbReference>